<dbReference type="GO" id="GO:0006313">
    <property type="term" value="P:DNA transposition"/>
    <property type="evidence" value="ECO:0007669"/>
    <property type="project" value="InterPro"/>
</dbReference>
<gene>
    <name evidence="3" type="ORF">OQZ29_09380</name>
</gene>
<dbReference type="Pfam" id="PF02371">
    <property type="entry name" value="Transposase_20"/>
    <property type="match status" value="1"/>
</dbReference>
<evidence type="ECO:0000313" key="3">
    <source>
        <dbReference type="EMBL" id="MCX3264956.1"/>
    </source>
</evidence>
<accession>A0A9X3I8P8</accession>
<dbReference type="InterPro" id="IPR002525">
    <property type="entry name" value="Transp_IS110-like_N"/>
</dbReference>
<protein>
    <submittedName>
        <fullName evidence="3">Transposase</fullName>
    </submittedName>
</protein>
<reference evidence="3" key="1">
    <citation type="submission" date="2022-11" db="EMBL/GenBank/DDBJ databases">
        <authorList>
            <person name="Graham C."/>
            <person name="Newman J.D."/>
        </authorList>
    </citation>
    <scope>NUCLEOTIDE SEQUENCE</scope>
    <source>
        <strain evidence="3">DSM 19486</strain>
    </source>
</reference>
<dbReference type="RefSeq" id="WP_266269021.1">
    <property type="nucleotide sequence ID" value="NZ_JAPJUH010000003.1"/>
</dbReference>
<dbReference type="GO" id="GO:0003677">
    <property type="term" value="F:DNA binding"/>
    <property type="evidence" value="ECO:0007669"/>
    <property type="project" value="InterPro"/>
</dbReference>
<proteinExistence type="predicted"/>
<dbReference type="InterPro" id="IPR047650">
    <property type="entry name" value="Transpos_IS110"/>
</dbReference>
<evidence type="ECO:0000313" key="4">
    <source>
        <dbReference type="Proteomes" id="UP001142592"/>
    </source>
</evidence>
<feature type="domain" description="Transposase IS110-like N-terminal" evidence="1">
    <location>
        <begin position="13"/>
        <end position="151"/>
    </location>
</feature>
<dbReference type="Pfam" id="PF01548">
    <property type="entry name" value="DEDD_Tnp_IS110"/>
    <property type="match status" value="1"/>
</dbReference>
<name>A0A9X3I8P8_9SPHI</name>
<dbReference type="InterPro" id="IPR003346">
    <property type="entry name" value="Transposase_20"/>
</dbReference>
<dbReference type="EMBL" id="JAPJUH010000003">
    <property type="protein sequence ID" value="MCX3264956.1"/>
    <property type="molecule type" value="Genomic_DNA"/>
</dbReference>
<organism evidence="3 4">
    <name type="scientific">Pedobacter agri</name>
    <dbReference type="NCBI Taxonomy" id="454586"/>
    <lineage>
        <taxon>Bacteria</taxon>
        <taxon>Pseudomonadati</taxon>
        <taxon>Bacteroidota</taxon>
        <taxon>Sphingobacteriia</taxon>
        <taxon>Sphingobacteriales</taxon>
        <taxon>Sphingobacteriaceae</taxon>
        <taxon>Pedobacter</taxon>
    </lineage>
</organism>
<dbReference type="AlphaFoldDB" id="A0A9X3I8P8"/>
<evidence type="ECO:0000259" key="1">
    <source>
        <dbReference type="Pfam" id="PF01548"/>
    </source>
</evidence>
<dbReference type="GO" id="GO:0004803">
    <property type="term" value="F:transposase activity"/>
    <property type="evidence" value="ECO:0007669"/>
    <property type="project" value="InterPro"/>
</dbReference>
<evidence type="ECO:0000259" key="2">
    <source>
        <dbReference type="Pfam" id="PF02371"/>
    </source>
</evidence>
<feature type="domain" description="Transposase IS116/IS110/IS902 C-terminal" evidence="2">
    <location>
        <begin position="212"/>
        <end position="298"/>
    </location>
</feature>
<sequence>MIESKLTVIKYFIGIDVSKATFNYCLRYAGGPVLNGKVANNVESIKEFILTLKEIPGFKLGYTVFGMEVTGVYGLILIDTLTKMKAKVVVEPSMRIKNSLGIIRGKNDKLDAARIARYLIKNLQELKLWVPHRKIIDELSSLSTLRERMVKVGVIITTPLNEDINFVDPAISLTNINLCNPSIIQIEQLIRNIDIKIKALYTNDDHCNRLMKIMLSVMGIGEVTALQILIHTNEFKTIKTARTFASYCGVAPFEHDSGTSVKKRARVSPLANKRIKSLLHNGVRTCIGHDSGIKAYYRRRVDVDKKNKMSVMNAIKFKLICRVFACVRVDRFYEKGYVSVKPVTNKIAN</sequence>
<dbReference type="PANTHER" id="PTHR33055">
    <property type="entry name" value="TRANSPOSASE FOR INSERTION SEQUENCE ELEMENT IS1111A"/>
    <property type="match status" value="1"/>
</dbReference>
<keyword evidence="4" id="KW-1185">Reference proteome</keyword>
<dbReference type="Proteomes" id="UP001142592">
    <property type="component" value="Unassembled WGS sequence"/>
</dbReference>
<comment type="caution">
    <text evidence="3">The sequence shown here is derived from an EMBL/GenBank/DDBJ whole genome shotgun (WGS) entry which is preliminary data.</text>
</comment>
<dbReference type="PANTHER" id="PTHR33055:SF3">
    <property type="entry name" value="PUTATIVE TRANSPOSASE FOR IS117-RELATED"/>
    <property type="match status" value="1"/>
</dbReference>